<gene>
    <name evidence="7" type="ORF">DW070_03665</name>
</gene>
<dbReference type="PANTHER" id="PTHR43261:SF1">
    <property type="entry name" value="RIBOSOME-RELEASING FACTOR 2, MITOCHONDRIAL"/>
    <property type="match status" value="1"/>
</dbReference>
<comment type="caution">
    <text evidence="7">The sequence shown here is derived from an EMBL/GenBank/DDBJ whole genome shotgun (WGS) entry which is preliminary data.</text>
</comment>
<dbReference type="GO" id="GO:0005525">
    <property type="term" value="F:GTP binding"/>
    <property type="evidence" value="ECO:0007669"/>
    <property type="project" value="UniProtKB-KW"/>
</dbReference>
<dbReference type="Gene3D" id="3.30.230.10">
    <property type="match status" value="1"/>
</dbReference>
<dbReference type="AlphaFoldDB" id="A0A3E2TR15"/>
<name>A0A3E2TR15_9FIRM</name>
<dbReference type="InterPro" id="IPR020568">
    <property type="entry name" value="Ribosomal_Su5_D2-typ_SF"/>
</dbReference>
<keyword evidence="2" id="KW-0648">Protein biosynthesis</keyword>
<dbReference type="InterPro" id="IPR035650">
    <property type="entry name" value="Tet_C"/>
</dbReference>
<evidence type="ECO:0000256" key="3">
    <source>
        <dbReference type="ARBA" id="ARBA00023134"/>
    </source>
</evidence>
<dbReference type="InterPro" id="IPR035647">
    <property type="entry name" value="EFG_III/V"/>
</dbReference>
<dbReference type="InterPro" id="IPR000640">
    <property type="entry name" value="EFG_V-like"/>
</dbReference>
<sequence length="950" mass="106494">MSKTVLGILAHVDAGKTTLSESILYLTGSIRKLGRVDNKDAFLDTYSLERERGITIFSKQAEIEMRGRSYTLLDTPGHVDFSAEMERTLQVLDYAVLVISGADGVQGHTQTLWRLLARYEVPTFIFVNKMDQNGTDRRALMEEIRQRLGDSCIDFSEEADARNENLAMCDEKVLETYLEKGTVTDEQMCRMVTGRKVFPCFFGSALKLTGVQELLDGIAKWTEERQYPETFGARVFKIARDAQGGRLTYMKIIGGSLKVKAQLRGHIRRRQEAGGEAEDTLSGKDASAGEWEEKVNQIRIYNGTKFETVDAASAGTVCAVTGLTQTQAGDGLGAEAEQVVPLLEPVLTYRVELPEGSDLHKVLHQLRQLEEEEPELHIVWDDISGQVLVQLMGEIQTEILQQMIHERFGLEVKFGTGQIVYKETIAAPVEGVGHFEPLRHYAEVHLLMEPLEAGSGLVFDTVCSENMLDRNWQRLILTHLEEKVHRGVLTGAPITDMRITLIAGKAHQKHTEGGDFRQATYRAVRQGLQKAESVLLEPYYRFRLELPQRLVGHAMTDIEKMSGRFELGENEGETAVLTGMAPVSEMREYQKDVAAYTGGTGRLFCTMAGYYPCHNTEEVMVASAYDPERDLANPTGSVFCAHGAGFVVPWYEVEDYMHLEGAGLDGETAGAEDEDTVMTAKAKAARSRSIAPSLADDKELEAIFVRTYGEIKRRKPQKERTFRGADTSYSEVSGSSGKMTGGLSASSGKGSWRGEKKQQENRRQATAQESYLLVDGYNIIFAWEDLHELSEHSMDAARNKLMETLSNYQGYTSQRVILVFDAYKVEGFPGEVTKWHNIDVVFTKEAETADQYIEKTAHAIGRKYKVTVATSDGLEQVIIRSQGCLLMSARELRQEIERIKVEIRREHLEKNQERGNYLLNYLPEEEAGRMEAIRQGLISADEADADKRRR</sequence>
<evidence type="ECO:0000313" key="8">
    <source>
        <dbReference type="Proteomes" id="UP000260773"/>
    </source>
</evidence>
<dbReference type="InterPro" id="IPR000795">
    <property type="entry name" value="T_Tr_GTP-bd_dom"/>
</dbReference>
<evidence type="ECO:0000313" key="7">
    <source>
        <dbReference type="EMBL" id="RGB81249.1"/>
    </source>
</evidence>
<dbReference type="Gene3D" id="2.40.30.10">
    <property type="entry name" value="Translation factors"/>
    <property type="match status" value="1"/>
</dbReference>
<dbReference type="PRINTS" id="PR00315">
    <property type="entry name" value="ELONGATNFCT"/>
</dbReference>
<accession>A0A3E2TR15</accession>
<dbReference type="GO" id="GO:0003924">
    <property type="term" value="F:GTPase activity"/>
    <property type="evidence" value="ECO:0007669"/>
    <property type="project" value="InterPro"/>
</dbReference>
<dbReference type="PROSITE" id="PS51722">
    <property type="entry name" value="G_TR_2"/>
    <property type="match status" value="1"/>
</dbReference>
<dbReference type="Gene3D" id="3.40.50.300">
    <property type="entry name" value="P-loop containing nucleotide triphosphate hydrolases"/>
    <property type="match status" value="1"/>
</dbReference>
<protein>
    <submittedName>
        <fullName evidence="7">GTP-binding protein</fullName>
    </submittedName>
</protein>
<dbReference type="CDD" id="cd10912">
    <property type="entry name" value="PIN_YacP-like"/>
    <property type="match status" value="1"/>
</dbReference>
<proteinExistence type="predicted"/>
<dbReference type="SMART" id="SM00889">
    <property type="entry name" value="EFG_IV"/>
    <property type="match status" value="1"/>
</dbReference>
<dbReference type="GO" id="GO:0032790">
    <property type="term" value="P:ribosome disassembly"/>
    <property type="evidence" value="ECO:0007669"/>
    <property type="project" value="TreeGrafter"/>
</dbReference>
<dbReference type="Proteomes" id="UP000260773">
    <property type="component" value="Unassembled WGS sequence"/>
</dbReference>
<dbReference type="Pfam" id="PF14492">
    <property type="entry name" value="EFG_III"/>
    <property type="match status" value="1"/>
</dbReference>
<feature type="compositionally biased region" description="Basic and acidic residues" evidence="5">
    <location>
        <begin position="752"/>
        <end position="763"/>
    </location>
</feature>
<dbReference type="Pfam" id="PF00679">
    <property type="entry name" value="EFG_C"/>
    <property type="match status" value="1"/>
</dbReference>
<feature type="domain" description="Tr-type G" evidence="6">
    <location>
        <begin position="1"/>
        <end position="227"/>
    </location>
</feature>
<dbReference type="SUPFAM" id="SSF54211">
    <property type="entry name" value="Ribosomal protein S5 domain 2-like"/>
    <property type="match status" value="1"/>
</dbReference>
<dbReference type="Pfam" id="PF05991">
    <property type="entry name" value="NYN_YacP"/>
    <property type="match status" value="1"/>
</dbReference>
<dbReference type="Pfam" id="PF03764">
    <property type="entry name" value="EFG_IV"/>
    <property type="match status" value="1"/>
</dbReference>
<dbReference type="InterPro" id="IPR005517">
    <property type="entry name" value="Transl_elong_EFG/EF2_IV"/>
</dbReference>
<dbReference type="PROSITE" id="PS00301">
    <property type="entry name" value="G_TR_1"/>
    <property type="match status" value="1"/>
</dbReference>
<dbReference type="InterPro" id="IPR010298">
    <property type="entry name" value="YacP-like"/>
</dbReference>
<dbReference type="SMART" id="SM00838">
    <property type="entry name" value="EFG_C"/>
    <property type="match status" value="1"/>
</dbReference>
<evidence type="ECO:0000259" key="6">
    <source>
        <dbReference type="PROSITE" id="PS51722"/>
    </source>
</evidence>
<feature type="compositionally biased region" description="Polar residues" evidence="5">
    <location>
        <begin position="727"/>
        <end position="749"/>
    </location>
</feature>
<dbReference type="Pfam" id="PF00009">
    <property type="entry name" value="GTP_EFTU"/>
    <property type="match status" value="1"/>
</dbReference>
<dbReference type="InterPro" id="IPR014721">
    <property type="entry name" value="Ribsml_uS5_D2-typ_fold_subgr"/>
</dbReference>
<keyword evidence="3" id="KW-0342">GTP-binding</keyword>
<dbReference type="GO" id="GO:0046677">
    <property type="term" value="P:response to antibiotic"/>
    <property type="evidence" value="ECO:0007669"/>
    <property type="project" value="UniProtKB-KW"/>
</dbReference>
<organism evidence="7 8">
    <name type="scientific">Coprococcus catus</name>
    <dbReference type="NCBI Taxonomy" id="116085"/>
    <lineage>
        <taxon>Bacteria</taxon>
        <taxon>Bacillati</taxon>
        <taxon>Bacillota</taxon>
        <taxon>Clostridia</taxon>
        <taxon>Lachnospirales</taxon>
        <taxon>Lachnospiraceae</taxon>
        <taxon>Coprococcus</taxon>
    </lineage>
</organism>
<dbReference type="Gene3D" id="3.30.70.870">
    <property type="entry name" value="Elongation Factor G (Translational Gtpase), domain 3"/>
    <property type="match status" value="1"/>
</dbReference>
<evidence type="ECO:0000256" key="4">
    <source>
        <dbReference type="ARBA" id="ARBA00023251"/>
    </source>
</evidence>
<keyword evidence="4" id="KW-0046">Antibiotic resistance</keyword>
<dbReference type="NCBIfam" id="TIGR00231">
    <property type="entry name" value="small_GTP"/>
    <property type="match status" value="1"/>
</dbReference>
<dbReference type="InterPro" id="IPR027417">
    <property type="entry name" value="P-loop_NTPase"/>
</dbReference>
<evidence type="ECO:0000256" key="1">
    <source>
        <dbReference type="ARBA" id="ARBA00022741"/>
    </source>
</evidence>
<dbReference type="InterPro" id="IPR041095">
    <property type="entry name" value="EFG_II"/>
</dbReference>
<dbReference type="SUPFAM" id="SSF50447">
    <property type="entry name" value="Translation proteins"/>
    <property type="match status" value="1"/>
</dbReference>
<keyword evidence="1" id="KW-0547">Nucleotide-binding</keyword>
<dbReference type="InterPro" id="IPR031157">
    <property type="entry name" value="G_TR_CS"/>
</dbReference>
<dbReference type="PANTHER" id="PTHR43261">
    <property type="entry name" value="TRANSLATION ELONGATION FACTOR G-RELATED"/>
    <property type="match status" value="1"/>
</dbReference>
<dbReference type="InterPro" id="IPR009000">
    <property type="entry name" value="Transl_B-barrel_sf"/>
</dbReference>
<dbReference type="CDD" id="cd03711">
    <property type="entry name" value="Tet_C"/>
    <property type="match status" value="1"/>
</dbReference>
<reference evidence="7 8" key="1">
    <citation type="submission" date="2018-08" db="EMBL/GenBank/DDBJ databases">
        <title>A genome reference for cultivated species of the human gut microbiota.</title>
        <authorList>
            <person name="Zou Y."/>
            <person name="Xue W."/>
            <person name="Luo G."/>
        </authorList>
    </citation>
    <scope>NUCLEOTIDE SEQUENCE [LARGE SCALE GENOMIC DNA]</scope>
    <source>
        <strain evidence="7 8">AF45-17</strain>
    </source>
</reference>
<dbReference type="SUPFAM" id="SSF52540">
    <property type="entry name" value="P-loop containing nucleoside triphosphate hydrolases"/>
    <property type="match status" value="1"/>
</dbReference>
<evidence type="ECO:0000256" key="2">
    <source>
        <dbReference type="ARBA" id="ARBA00022917"/>
    </source>
</evidence>
<dbReference type="InterPro" id="IPR005225">
    <property type="entry name" value="Small_GTP-bd"/>
</dbReference>
<feature type="region of interest" description="Disordered" evidence="5">
    <location>
        <begin position="715"/>
        <end position="765"/>
    </location>
</feature>
<dbReference type="EMBL" id="QVEP01000006">
    <property type="protein sequence ID" value="RGB81249.1"/>
    <property type="molecule type" value="Genomic_DNA"/>
</dbReference>
<evidence type="ECO:0000256" key="5">
    <source>
        <dbReference type="SAM" id="MobiDB-lite"/>
    </source>
</evidence>
<dbReference type="SUPFAM" id="SSF54980">
    <property type="entry name" value="EF-G C-terminal domain-like"/>
    <property type="match status" value="2"/>
</dbReference>
<dbReference type="Gene3D" id="3.30.70.240">
    <property type="match status" value="1"/>
</dbReference>
<dbReference type="GO" id="GO:0006412">
    <property type="term" value="P:translation"/>
    <property type="evidence" value="ECO:0007669"/>
    <property type="project" value="UniProtKB-KW"/>
</dbReference>